<dbReference type="InterPro" id="IPR036864">
    <property type="entry name" value="Zn2-C6_fun-type_DNA-bd_sf"/>
</dbReference>
<sequence length="751" mass="84432">MGTSRRSIRTEHTDRVLIAKYRRNHKMQACEPCRKSKVSCDHSIPCGRCVRRRCVEECYYHPSPLTRSRQKVITTAAAAQSVLAPSELNSSVSSSIEQPRVGNDADVVAASQRYSQRASLALLHRAGSAPPLSDLTEISPGKHGFLGFTSHASIMTENLTQLGIPSIGLEGATAVCKKPISYERIARGCQALSFLQNRAIIDRGIDLFFESIECIHIHCGEFIVKQWLSQLWSAHGETLSSQDPEQIQQLCHLLCENTATPLAFDGSTTARQWICSATGEHIRWGVIAMIANYVGSYVMVTKSSDPFFQEFNVDRKSLLNHTAEVSDACIEFCRERGALDDTFICALFEHYNITEYTKGETCYATYCIGAEVNSALIAMGLHQEIKADSQVPFFLAELRKRLRALVYTAEISIATFLGRPPRLLYRYMNLDPPLDLTDSQLFSEDPQELAVAIAQLDEHGYNRDGEFRHASLIRSYIGFMVRREEILELSLGNYTADEVQRNADVIQRKTEEHWATLPHFMVSLRDGIFGLETQEVIKLHFQNFFRQGPQANSLLLHRVLMRKAGTGPAELIHTAQTILSDVMRLYKVVEMSAAKTFIYFLAVHGLRSAVILAIELLKQEQLPAYPKTPALSRSKTIQDLCIFTDKLSDLDTMFGDRELCEKGRKLVSRVLDKILSPPNTADRDCHHYPMPTQQPGTKMLANDMLHNTHVPGSYGMTDDFSYESSAHVSSSDHEFWLWLENIDGQGWDPVA</sequence>
<reference evidence="7" key="2">
    <citation type="journal article" date="2023" name="IMA Fungus">
        <title>Comparative genomic study of the Penicillium genus elucidates a diverse pangenome and 15 lateral gene transfer events.</title>
        <authorList>
            <person name="Petersen C."/>
            <person name="Sorensen T."/>
            <person name="Nielsen M.R."/>
            <person name="Sondergaard T.E."/>
            <person name="Sorensen J.L."/>
            <person name="Fitzpatrick D.A."/>
            <person name="Frisvad J.C."/>
            <person name="Nielsen K.L."/>
        </authorList>
    </citation>
    <scope>NUCLEOTIDE SEQUENCE</scope>
    <source>
        <strain evidence="7">IBT 15544</strain>
    </source>
</reference>
<dbReference type="SMART" id="SM00066">
    <property type="entry name" value="GAL4"/>
    <property type="match status" value="1"/>
</dbReference>
<dbReference type="PANTHER" id="PTHR31001:SF40">
    <property type="entry name" value="ZN(II)2CYS6 TRANSCRIPTION FACTOR (EUROFUNG)"/>
    <property type="match status" value="1"/>
</dbReference>
<dbReference type="PROSITE" id="PS00463">
    <property type="entry name" value="ZN2_CY6_FUNGAL_1"/>
    <property type="match status" value="1"/>
</dbReference>
<dbReference type="GO" id="GO:0008270">
    <property type="term" value="F:zinc ion binding"/>
    <property type="evidence" value="ECO:0007669"/>
    <property type="project" value="InterPro"/>
</dbReference>
<evidence type="ECO:0000256" key="2">
    <source>
        <dbReference type="ARBA" id="ARBA00023015"/>
    </source>
</evidence>
<comment type="subcellular location">
    <subcellularLocation>
        <location evidence="1">Nucleus</location>
    </subcellularLocation>
</comment>
<dbReference type="GeneID" id="83175529"/>
<organism evidence="7 8">
    <name type="scientific">Penicillium cinerascens</name>
    <dbReference type="NCBI Taxonomy" id="70096"/>
    <lineage>
        <taxon>Eukaryota</taxon>
        <taxon>Fungi</taxon>
        <taxon>Dikarya</taxon>
        <taxon>Ascomycota</taxon>
        <taxon>Pezizomycotina</taxon>
        <taxon>Eurotiomycetes</taxon>
        <taxon>Eurotiomycetidae</taxon>
        <taxon>Eurotiales</taxon>
        <taxon>Aspergillaceae</taxon>
        <taxon>Penicillium</taxon>
    </lineage>
</organism>
<comment type="caution">
    <text evidence="7">The sequence shown here is derived from an EMBL/GenBank/DDBJ whole genome shotgun (WGS) entry which is preliminary data.</text>
</comment>
<evidence type="ECO:0000256" key="1">
    <source>
        <dbReference type="ARBA" id="ARBA00004123"/>
    </source>
</evidence>
<dbReference type="Pfam" id="PF00172">
    <property type="entry name" value="Zn_clus"/>
    <property type="match status" value="1"/>
</dbReference>
<evidence type="ECO:0000313" key="8">
    <source>
        <dbReference type="Proteomes" id="UP001150904"/>
    </source>
</evidence>
<dbReference type="Proteomes" id="UP001150904">
    <property type="component" value="Unassembled WGS sequence"/>
</dbReference>
<evidence type="ECO:0000256" key="4">
    <source>
        <dbReference type="ARBA" id="ARBA00023163"/>
    </source>
</evidence>
<dbReference type="PANTHER" id="PTHR31001">
    <property type="entry name" value="UNCHARACTERIZED TRANSCRIPTIONAL REGULATORY PROTEIN"/>
    <property type="match status" value="1"/>
</dbReference>
<keyword evidence="2" id="KW-0805">Transcription regulation</keyword>
<keyword evidence="4" id="KW-0804">Transcription</keyword>
<dbReference type="SUPFAM" id="SSF57701">
    <property type="entry name" value="Zn2/Cys6 DNA-binding domain"/>
    <property type="match status" value="1"/>
</dbReference>
<feature type="domain" description="Zn(2)-C6 fungal-type" evidence="6">
    <location>
        <begin position="29"/>
        <end position="60"/>
    </location>
</feature>
<keyword evidence="5" id="KW-0539">Nucleus</keyword>
<evidence type="ECO:0000256" key="5">
    <source>
        <dbReference type="ARBA" id="ARBA00023242"/>
    </source>
</evidence>
<evidence type="ECO:0000313" key="7">
    <source>
        <dbReference type="EMBL" id="KAJ5219067.1"/>
    </source>
</evidence>
<dbReference type="GO" id="GO:0000981">
    <property type="term" value="F:DNA-binding transcription factor activity, RNA polymerase II-specific"/>
    <property type="evidence" value="ECO:0007669"/>
    <property type="project" value="InterPro"/>
</dbReference>
<dbReference type="GO" id="GO:0003677">
    <property type="term" value="F:DNA binding"/>
    <property type="evidence" value="ECO:0007669"/>
    <property type="project" value="UniProtKB-KW"/>
</dbReference>
<evidence type="ECO:0000256" key="3">
    <source>
        <dbReference type="ARBA" id="ARBA00023125"/>
    </source>
</evidence>
<dbReference type="GO" id="GO:0005634">
    <property type="term" value="C:nucleus"/>
    <property type="evidence" value="ECO:0007669"/>
    <property type="project" value="UniProtKB-SubCell"/>
</dbReference>
<keyword evidence="8" id="KW-1185">Reference proteome</keyword>
<dbReference type="PROSITE" id="PS50048">
    <property type="entry name" value="ZN2_CY6_FUNGAL_2"/>
    <property type="match status" value="1"/>
</dbReference>
<protein>
    <recommendedName>
        <fullName evidence="6">Zn(2)-C6 fungal-type domain-containing protein</fullName>
    </recommendedName>
</protein>
<dbReference type="AlphaFoldDB" id="A0A9W9NFS4"/>
<dbReference type="OrthoDB" id="4898680at2759"/>
<proteinExistence type="predicted"/>
<evidence type="ECO:0000259" key="6">
    <source>
        <dbReference type="PROSITE" id="PS50048"/>
    </source>
</evidence>
<dbReference type="InterPro" id="IPR050613">
    <property type="entry name" value="Sec_Metabolite_Reg"/>
</dbReference>
<accession>A0A9W9NFS4</accession>
<reference evidence="7" key="1">
    <citation type="submission" date="2022-12" db="EMBL/GenBank/DDBJ databases">
        <authorList>
            <person name="Petersen C."/>
        </authorList>
    </citation>
    <scope>NUCLEOTIDE SEQUENCE</scope>
    <source>
        <strain evidence="7">IBT 15544</strain>
    </source>
</reference>
<dbReference type="InterPro" id="IPR001138">
    <property type="entry name" value="Zn2Cys6_DnaBD"/>
</dbReference>
<dbReference type="CDD" id="cd12148">
    <property type="entry name" value="fungal_TF_MHR"/>
    <property type="match status" value="1"/>
</dbReference>
<keyword evidence="3" id="KW-0238">DNA-binding</keyword>
<dbReference type="RefSeq" id="XP_058313640.1">
    <property type="nucleotide sequence ID" value="XM_058448229.1"/>
</dbReference>
<dbReference type="EMBL" id="JAPQKR010000004">
    <property type="protein sequence ID" value="KAJ5219067.1"/>
    <property type="molecule type" value="Genomic_DNA"/>
</dbReference>
<gene>
    <name evidence="7" type="ORF">N7498_001166</name>
</gene>
<dbReference type="Gene3D" id="4.10.240.10">
    <property type="entry name" value="Zn(2)-C6 fungal-type DNA-binding domain"/>
    <property type="match status" value="1"/>
</dbReference>
<name>A0A9W9NFS4_9EURO</name>
<dbReference type="CDD" id="cd00067">
    <property type="entry name" value="GAL4"/>
    <property type="match status" value="1"/>
</dbReference>